<organism evidence="2">
    <name type="scientific">Hyperionvirus sp</name>
    <dbReference type="NCBI Taxonomy" id="2487770"/>
    <lineage>
        <taxon>Viruses</taxon>
        <taxon>Varidnaviria</taxon>
        <taxon>Bamfordvirae</taxon>
        <taxon>Nucleocytoviricota</taxon>
        <taxon>Megaviricetes</taxon>
        <taxon>Imitervirales</taxon>
        <taxon>Mimiviridae</taxon>
        <taxon>Klosneuvirinae</taxon>
    </lineage>
</organism>
<protein>
    <submittedName>
        <fullName evidence="2">Uncharacterized protein</fullName>
    </submittedName>
</protein>
<keyword evidence="1" id="KW-1133">Transmembrane helix</keyword>
<accession>A0A3G5AEW4</accession>
<evidence type="ECO:0000313" key="2">
    <source>
        <dbReference type="EMBL" id="AYV84821.1"/>
    </source>
</evidence>
<keyword evidence="1" id="KW-0812">Transmembrane</keyword>
<gene>
    <name evidence="2" type="ORF">Hyperionvirus41_8</name>
</gene>
<dbReference type="EMBL" id="MK072423">
    <property type="protein sequence ID" value="AYV84821.1"/>
    <property type="molecule type" value="Genomic_DNA"/>
</dbReference>
<name>A0A3G5AEW4_9VIRU</name>
<proteinExistence type="predicted"/>
<reference evidence="2" key="1">
    <citation type="submission" date="2018-10" db="EMBL/GenBank/DDBJ databases">
        <title>Hidden diversity of soil giant viruses.</title>
        <authorList>
            <person name="Schulz F."/>
            <person name="Alteio L."/>
            <person name="Goudeau D."/>
            <person name="Ryan E.M."/>
            <person name="Malmstrom R.R."/>
            <person name="Blanchard J."/>
            <person name="Woyke T."/>
        </authorList>
    </citation>
    <scope>NUCLEOTIDE SEQUENCE</scope>
    <source>
        <strain evidence="2">HYV1</strain>
    </source>
</reference>
<evidence type="ECO:0000256" key="1">
    <source>
        <dbReference type="SAM" id="Phobius"/>
    </source>
</evidence>
<sequence>MKITDLNGNTLINNDTPIIIINKKNFTNYLTKLAHGVWKYNLDKFAALLKENNLNPKNFLPVGHLKTNNISKALMVNKKIAEVPDDYNFVRNYGQSGTLWVPRSDSGIKPLIYSPSKDKPNDMIGFINHRLIQNSIFGLLTDLNNFQSYTVQGELKTTITDDEGELKQEFHAFDGNFVSNEFFGSGDTDVKYKGKHVVLVESDDPWYLNKKITTPAKYIPVEQDILPAQPDETAAKFTSPIQPDLSKENLGAGYSFADHYKQLCNFTDCSLDDHKEMFNPPQSILKSPLAWLIILLIILIIIKISK</sequence>
<keyword evidence="1" id="KW-0472">Membrane</keyword>
<feature type="transmembrane region" description="Helical" evidence="1">
    <location>
        <begin position="288"/>
        <end position="305"/>
    </location>
</feature>